<organism evidence="2 3">
    <name type="scientific">Didymella heteroderae</name>
    <dbReference type="NCBI Taxonomy" id="1769908"/>
    <lineage>
        <taxon>Eukaryota</taxon>
        <taxon>Fungi</taxon>
        <taxon>Dikarya</taxon>
        <taxon>Ascomycota</taxon>
        <taxon>Pezizomycotina</taxon>
        <taxon>Dothideomycetes</taxon>
        <taxon>Pleosporomycetidae</taxon>
        <taxon>Pleosporales</taxon>
        <taxon>Pleosporineae</taxon>
        <taxon>Didymellaceae</taxon>
        <taxon>Didymella</taxon>
    </lineage>
</organism>
<dbReference type="GO" id="GO:0003729">
    <property type="term" value="F:mRNA binding"/>
    <property type="evidence" value="ECO:0007669"/>
    <property type="project" value="TreeGrafter"/>
</dbReference>
<evidence type="ECO:0000313" key="3">
    <source>
        <dbReference type="Proteomes" id="UP000758155"/>
    </source>
</evidence>
<dbReference type="InterPro" id="IPR045862">
    <property type="entry name" value="Trf4-like"/>
</dbReference>
<feature type="compositionally biased region" description="Basic and acidic residues" evidence="1">
    <location>
        <begin position="50"/>
        <end position="59"/>
    </location>
</feature>
<proteinExistence type="predicted"/>
<protein>
    <recommendedName>
        <fullName evidence="4">Polynucleotide adenylyltransferase</fullName>
    </recommendedName>
</protein>
<reference evidence="2" key="1">
    <citation type="submission" date="2019-04" db="EMBL/GenBank/DDBJ databases">
        <title>Sequencing of skin fungus with MAO and IRED activity.</title>
        <authorList>
            <person name="Marsaioli A.J."/>
            <person name="Bonatto J.M.C."/>
            <person name="Reis Junior O."/>
        </authorList>
    </citation>
    <scope>NUCLEOTIDE SEQUENCE</scope>
    <source>
        <strain evidence="2">28M1</strain>
    </source>
</reference>
<keyword evidence="3" id="KW-1185">Reference proteome</keyword>
<dbReference type="Proteomes" id="UP000758155">
    <property type="component" value="Unassembled WGS sequence"/>
</dbReference>
<feature type="region of interest" description="Disordered" evidence="1">
    <location>
        <begin position="509"/>
        <end position="533"/>
    </location>
</feature>
<dbReference type="GO" id="GO:1990817">
    <property type="term" value="F:poly(A) RNA polymerase activity"/>
    <property type="evidence" value="ECO:0007669"/>
    <property type="project" value="InterPro"/>
</dbReference>
<evidence type="ECO:0000313" key="2">
    <source>
        <dbReference type="EMBL" id="KAF3033026.1"/>
    </source>
</evidence>
<gene>
    <name evidence="2" type="ORF">E8E12_001812</name>
</gene>
<accession>A0A9P4WHY0</accession>
<comment type="caution">
    <text evidence="2">The sequence shown here is derived from an EMBL/GenBank/DDBJ whole genome shotgun (WGS) entry which is preliminary data.</text>
</comment>
<dbReference type="GO" id="GO:0031499">
    <property type="term" value="C:TRAMP complex"/>
    <property type="evidence" value="ECO:0007669"/>
    <property type="project" value="TreeGrafter"/>
</dbReference>
<dbReference type="GO" id="GO:0031123">
    <property type="term" value="P:RNA 3'-end processing"/>
    <property type="evidence" value="ECO:0007669"/>
    <property type="project" value="TreeGrafter"/>
</dbReference>
<dbReference type="PANTHER" id="PTHR23092">
    <property type="entry name" value="POLY(A) RNA POLYMERASE"/>
    <property type="match status" value="1"/>
</dbReference>
<feature type="compositionally biased region" description="Polar residues" evidence="1">
    <location>
        <begin position="514"/>
        <end position="533"/>
    </location>
</feature>
<evidence type="ECO:0008006" key="4">
    <source>
        <dbReference type="Google" id="ProtNLM"/>
    </source>
</evidence>
<dbReference type="EMBL" id="SWKV01000088">
    <property type="protein sequence ID" value="KAF3033026.1"/>
    <property type="molecule type" value="Genomic_DNA"/>
</dbReference>
<sequence>MHSIRPRPICRAYNTFSPSIALWQQFVAPNQQLAETPLKSSFATEAAQSHNDDKERPSHEGSVAGSDTIHNRRIEGFLVRRTNRAPGSDFVPNPELQSSFRRLGRPRIPQGDAWASNKVNKTDGKDVQQLLIAAYDAYDSSQDYEGVVVLPVSTKQVISIPDYRLPWNIRDYKHLTADEKLNLEIRRFHEYIRPSPAEIVARKHVIEQRYLEEYPYLKEIYSVVKATLDIRGLSDVFRGGVGSYSLFMMIVASLKHRPSIRNDATGALLNFLDFWGNFKSSEHGLSIEPPEYLAKTSPIMSGAAMGNMEKGKRAPLPPWMLNLRDPVDETNDLGRKIVAWKHIQATFKSLNKQLRKDLEANSRPSLLARFVRDVYPLQVAHRQRLSNYGLSLSKADRQYTPSNTPVEAAEGVVETAEDANAITEIVDAIKEEQSCPHHSDLDAIAKSIRKFRGPVRKLPLKEWPAADAESVSKAYEDANKQSVAAIEKAKEAAKMDDVQGINTWLKDNEETSEYKQTGDASANITGSNQKADK</sequence>
<evidence type="ECO:0000256" key="1">
    <source>
        <dbReference type="SAM" id="MobiDB-lite"/>
    </source>
</evidence>
<name>A0A9P4WHY0_9PLEO</name>
<dbReference type="OrthoDB" id="273917at2759"/>
<dbReference type="AlphaFoldDB" id="A0A9P4WHY0"/>
<dbReference type="GO" id="GO:0005730">
    <property type="term" value="C:nucleolus"/>
    <property type="evidence" value="ECO:0007669"/>
    <property type="project" value="TreeGrafter"/>
</dbReference>
<dbReference type="PANTHER" id="PTHR23092:SF15">
    <property type="entry name" value="INACTIVE NON-CANONICAL POLY(A) RNA POLYMERASE PROTEIN TRF4-2-RELATED"/>
    <property type="match status" value="1"/>
</dbReference>
<dbReference type="SUPFAM" id="SSF81631">
    <property type="entry name" value="PAP/OAS1 substrate-binding domain"/>
    <property type="match status" value="1"/>
</dbReference>
<dbReference type="Gene3D" id="1.10.1410.10">
    <property type="match status" value="1"/>
</dbReference>
<feature type="region of interest" description="Disordered" evidence="1">
    <location>
        <begin position="41"/>
        <end position="67"/>
    </location>
</feature>
<dbReference type="GO" id="GO:0043634">
    <property type="term" value="P:polyadenylation-dependent ncRNA catabolic process"/>
    <property type="evidence" value="ECO:0007669"/>
    <property type="project" value="TreeGrafter"/>
</dbReference>